<dbReference type="InterPro" id="IPR007372">
    <property type="entry name" value="Lipid/polyisoprenoid-bd_YceI"/>
</dbReference>
<keyword evidence="1" id="KW-0732">Signal</keyword>
<dbReference type="InterPro" id="IPR036761">
    <property type="entry name" value="TTHA0802/YceI-like_sf"/>
</dbReference>
<organism evidence="3 4">
    <name type="scientific">Spirosoma utsteinense</name>
    <dbReference type="NCBI Taxonomy" id="2585773"/>
    <lineage>
        <taxon>Bacteria</taxon>
        <taxon>Pseudomonadati</taxon>
        <taxon>Bacteroidota</taxon>
        <taxon>Cytophagia</taxon>
        <taxon>Cytophagales</taxon>
        <taxon>Cytophagaceae</taxon>
        <taxon>Spirosoma</taxon>
    </lineage>
</organism>
<dbReference type="Pfam" id="PF04264">
    <property type="entry name" value="YceI"/>
    <property type="match status" value="1"/>
</dbReference>
<comment type="caution">
    <text evidence="3">The sequence shown here is derived from an EMBL/GenBank/DDBJ whole genome shotgun (WGS) entry which is preliminary data.</text>
</comment>
<dbReference type="PANTHER" id="PTHR34406">
    <property type="entry name" value="PROTEIN YCEI"/>
    <property type="match status" value="1"/>
</dbReference>
<feature type="domain" description="Lipid/polyisoprenoid-binding YceI-like" evidence="2">
    <location>
        <begin position="33"/>
        <end position="203"/>
    </location>
</feature>
<dbReference type="SUPFAM" id="SSF101874">
    <property type="entry name" value="YceI-like"/>
    <property type="match status" value="1"/>
</dbReference>
<feature type="signal peptide" evidence="1">
    <location>
        <begin position="1"/>
        <end position="22"/>
    </location>
</feature>
<name>A0ABR6WE53_9BACT</name>
<keyword evidence="4" id="KW-1185">Reference proteome</keyword>
<dbReference type="Gene3D" id="2.40.128.110">
    <property type="entry name" value="Lipid/polyisoprenoid-binding, YceI-like"/>
    <property type="match status" value="1"/>
</dbReference>
<accession>A0ABR6WE53</accession>
<feature type="chain" id="PRO_5047484356" evidence="1">
    <location>
        <begin position="23"/>
        <end position="204"/>
    </location>
</feature>
<dbReference type="SMART" id="SM00867">
    <property type="entry name" value="YceI"/>
    <property type="match status" value="1"/>
</dbReference>
<evidence type="ECO:0000313" key="3">
    <source>
        <dbReference type="EMBL" id="MBC3794814.1"/>
    </source>
</evidence>
<protein>
    <submittedName>
        <fullName evidence="3">Polyisoprenoid-binding protein YceI</fullName>
    </submittedName>
</protein>
<dbReference type="PANTHER" id="PTHR34406:SF1">
    <property type="entry name" value="PROTEIN YCEI"/>
    <property type="match status" value="1"/>
</dbReference>
<evidence type="ECO:0000256" key="1">
    <source>
        <dbReference type="SAM" id="SignalP"/>
    </source>
</evidence>
<evidence type="ECO:0000259" key="2">
    <source>
        <dbReference type="SMART" id="SM00867"/>
    </source>
</evidence>
<sequence>MKTLHVLAASAAALLMVGHLIAGPVKPANKAVAYRLDVSKSQLHWTAKKITGEHMGTLAFKEGGLTFNGNKLTGGQFTVDMTSLVNTDLTDKGYNDKLVGHLNSDDFFSTAKHPTATFRITKLTPTGPATYQVTGDMTIKGITQATTFPATVKQTATGVEATGKLTLDRTKYDIKYGSKSFFEGLGDKAIYDDFDIDLKLVANR</sequence>
<gene>
    <name evidence="3" type="ORF">FH603_5346</name>
</gene>
<dbReference type="RefSeq" id="WP_186741688.1">
    <property type="nucleotide sequence ID" value="NZ_VFIA01000060.1"/>
</dbReference>
<reference evidence="3 4" key="1">
    <citation type="submission" date="2019-06" db="EMBL/GenBank/DDBJ databases">
        <title>Spirosoma utsteinense sp. nov. isolated from Antarctic ice-free soils.</title>
        <authorList>
            <person name="Tahon G."/>
        </authorList>
    </citation>
    <scope>NUCLEOTIDE SEQUENCE [LARGE SCALE GENOMIC DNA]</scope>
    <source>
        <strain evidence="3 4">LMG 31447</strain>
    </source>
</reference>
<proteinExistence type="predicted"/>
<evidence type="ECO:0000313" key="4">
    <source>
        <dbReference type="Proteomes" id="UP000700732"/>
    </source>
</evidence>
<dbReference type="EMBL" id="VFIA01000060">
    <property type="protein sequence ID" value="MBC3794814.1"/>
    <property type="molecule type" value="Genomic_DNA"/>
</dbReference>
<dbReference type="Proteomes" id="UP000700732">
    <property type="component" value="Unassembled WGS sequence"/>
</dbReference>